<reference evidence="2" key="2">
    <citation type="submission" date="2020-10" db="UniProtKB">
        <authorList>
            <consortium name="WormBaseParasite"/>
        </authorList>
    </citation>
    <scope>IDENTIFICATION</scope>
</reference>
<reference evidence="1" key="1">
    <citation type="journal article" date="2013" name="Genetics">
        <title>The draft genome and transcriptome of Panagrellus redivivus are shaped by the harsh demands of a free-living lifestyle.</title>
        <authorList>
            <person name="Srinivasan J."/>
            <person name="Dillman A.R."/>
            <person name="Macchietto M.G."/>
            <person name="Heikkinen L."/>
            <person name="Lakso M."/>
            <person name="Fracchia K.M."/>
            <person name="Antoshechkin I."/>
            <person name="Mortazavi A."/>
            <person name="Wong G."/>
            <person name="Sternberg P.W."/>
        </authorList>
    </citation>
    <scope>NUCLEOTIDE SEQUENCE [LARGE SCALE GENOMIC DNA]</scope>
    <source>
        <strain evidence="1">MT8872</strain>
    </source>
</reference>
<dbReference type="AlphaFoldDB" id="A0A7E4ZU81"/>
<keyword evidence="1" id="KW-1185">Reference proteome</keyword>
<dbReference type="Proteomes" id="UP000492821">
    <property type="component" value="Unassembled WGS sequence"/>
</dbReference>
<dbReference type="WBParaSite" id="Pan_g17798.t1">
    <property type="protein sequence ID" value="Pan_g17798.t1"/>
    <property type="gene ID" value="Pan_g17798"/>
</dbReference>
<evidence type="ECO:0000313" key="1">
    <source>
        <dbReference type="Proteomes" id="UP000492821"/>
    </source>
</evidence>
<accession>A0A7E4ZU81</accession>
<proteinExistence type="predicted"/>
<protein>
    <submittedName>
        <fullName evidence="2">FTH domain-containing protein</fullName>
    </submittedName>
</protein>
<evidence type="ECO:0000313" key="2">
    <source>
        <dbReference type="WBParaSite" id="Pan_g17798.t1"/>
    </source>
</evidence>
<organism evidence="1 2">
    <name type="scientific">Panagrellus redivivus</name>
    <name type="common">Microworm</name>
    <dbReference type="NCBI Taxonomy" id="6233"/>
    <lineage>
        <taxon>Eukaryota</taxon>
        <taxon>Metazoa</taxon>
        <taxon>Ecdysozoa</taxon>
        <taxon>Nematoda</taxon>
        <taxon>Chromadorea</taxon>
        <taxon>Rhabditida</taxon>
        <taxon>Tylenchina</taxon>
        <taxon>Panagrolaimomorpha</taxon>
        <taxon>Panagrolaimoidea</taxon>
        <taxon>Panagrolaimidae</taxon>
        <taxon>Panagrellus</taxon>
    </lineage>
</organism>
<sequence>MASSDPDPVQLPDPHQLPDVLKSMFTKNNFDSLESKLSSDKSLLEVFGKYVGRYVNADFHWGELEFFESASTTLKANTDAIKTLFATYVQSLNTDGTILEDKSPFAAALRQNRTITQLIIDDARAKLSPLITNFPNVSYLECSVNSFADLLNASPNVINQLKELSLTGETKQTSKLLADPSLALPERVKIDIDDEEFAFFKENFSPTKQFIQNFSTPLAGKFPAVKRLNISLRQKSVFFTDEVAELATFLKIFPNLEDARILVDVCAPLSGVNTEEFQTFQNTIKEFEFGVNLNFSLHNEFSAAAYDVGTIDSLKNAGFTQDRGTGGSFTCKWTAPGKSFIHEMENFQAR</sequence>
<name>A0A7E4ZU81_PANRE</name>